<evidence type="ECO:0000256" key="5">
    <source>
        <dbReference type="ARBA" id="ARBA00023136"/>
    </source>
</evidence>
<evidence type="ECO:0000256" key="4">
    <source>
        <dbReference type="ARBA" id="ARBA00023002"/>
    </source>
</evidence>
<dbReference type="InterPro" id="IPR017927">
    <property type="entry name" value="FAD-bd_FR_type"/>
</dbReference>
<reference evidence="8 9" key="1">
    <citation type="journal article" date="2018" name="Sci. Rep.">
        <title>Raphidocelis subcapitata (=Pseudokirchneriella subcapitata) provides an insight into genome evolution and environmental adaptations in the Sphaeropleales.</title>
        <authorList>
            <person name="Suzuki S."/>
            <person name="Yamaguchi H."/>
            <person name="Nakajima N."/>
            <person name="Kawachi M."/>
        </authorList>
    </citation>
    <scope>NUCLEOTIDE SEQUENCE [LARGE SCALE GENOMIC DNA]</scope>
    <source>
        <strain evidence="8 9">NIES-35</strain>
    </source>
</reference>
<evidence type="ECO:0000259" key="7">
    <source>
        <dbReference type="PROSITE" id="PS51384"/>
    </source>
</evidence>
<keyword evidence="9" id="KW-1185">Reference proteome</keyword>
<dbReference type="PANTHER" id="PTHR11972">
    <property type="entry name" value="NADPH OXIDASE"/>
    <property type="match status" value="1"/>
</dbReference>
<gene>
    <name evidence="8" type="ORF">Rsub_09790</name>
</gene>
<keyword evidence="2 6" id="KW-0812">Transmembrane</keyword>
<protein>
    <recommendedName>
        <fullName evidence="7">FAD-binding FR-type domain-containing protein</fullName>
    </recommendedName>
</protein>
<name>A0A2V0PGF8_9CHLO</name>
<dbReference type="Pfam" id="PF01794">
    <property type="entry name" value="Ferric_reduct"/>
    <property type="match status" value="1"/>
</dbReference>
<dbReference type="STRING" id="307507.A0A2V0PGF8"/>
<feature type="transmembrane region" description="Helical" evidence="6">
    <location>
        <begin position="135"/>
        <end position="156"/>
    </location>
</feature>
<feature type="transmembrane region" description="Helical" evidence="6">
    <location>
        <begin position="200"/>
        <end position="222"/>
    </location>
</feature>
<comment type="subcellular location">
    <subcellularLocation>
        <location evidence="1">Membrane</location>
        <topology evidence="1">Multi-pass membrane protein</topology>
    </subcellularLocation>
</comment>
<dbReference type="Gene3D" id="3.40.50.80">
    <property type="entry name" value="Nucleotide-binding domain of ferredoxin-NADP reductase (FNR) module"/>
    <property type="match status" value="1"/>
</dbReference>
<dbReference type="FunCoup" id="A0A2V0PGF8">
    <property type="interactions" value="371"/>
</dbReference>
<dbReference type="Pfam" id="PF08030">
    <property type="entry name" value="NAD_binding_6"/>
    <property type="match status" value="1"/>
</dbReference>
<dbReference type="InterPro" id="IPR050369">
    <property type="entry name" value="RBOH/FRE"/>
</dbReference>
<dbReference type="GO" id="GO:0005886">
    <property type="term" value="C:plasma membrane"/>
    <property type="evidence" value="ECO:0007669"/>
    <property type="project" value="TreeGrafter"/>
</dbReference>
<dbReference type="AlphaFoldDB" id="A0A2V0PGF8"/>
<dbReference type="CDD" id="cd06186">
    <property type="entry name" value="NOX_Duox_like_FAD_NADP"/>
    <property type="match status" value="1"/>
</dbReference>
<feature type="transmembrane region" description="Helical" evidence="6">
    <location>
        <begin position="575"/>
        <end position="598"/>
    </location>
</feature>
<dbReference type="InterPro" id="IPR039261">
    <property type="entry name" value="FNR_nucleotide-bd"/>
</dbReference>
<proteinExistence type="predicted"/>
<keyword evidence="5 6" id="KW-0472">Membrane</keyword>
<feature type="domain" description="FAD-binding FR-type" evidence="7">
    <location>
        <begin position="353"/>
        <end position="458"/>
    </location>
</feature>
<feature type="transmembrane region" description="Helical" evidence="6">
    <location>
        <begin position="87"/>
        <end position="105"/>
    </location>
</feature>
<dbReference type="SUPFAM" id="SSF52343">
    <property type="entry name" value="Ferredoxin reductase-like, C-terminal NADP-linked domain"/>
    <property type="match status" value="1"/>
</dbReference>
<sequence>MPRAQLFHRATQLAFGVAALFLAFWMLYSGTRVYLLHGPSSDWGASAYWEPRIFRAPAACAEPIGRNVLGPIFNTCQEERVLFSHLLFLWLTPVVLCLVAIALLASKASSRSAAPGELAGKPTWGARLIAPRRWWLLWCGGLTAGDLLIICCWLLVNALWLNAVLRRNQALQVAKLAKRSWPHTPITHVKLLGKSLGMLLYPNLVLLLVPAARGSVLLQAAGISYPAAVRYHRWLGHAVMWISTVHGLLYYAAWLAEGKFLAELLEREPNVNKLFGSVSLAFGVLLWAGSLEWVRRRHYARFKALHFVGFAGFFVFGCAHTWSLAWYFVPGLALYAVEVAYRATQAAANTTKPKRGRARLLQAAAAPDGGACTLVLAADDYCTPPSGCVWLCVPEVCRAQWHPFTFVRVPRTDGAAGHAMLIQIKAYSRWTHRLVALVAAGGMLTVKIQGPYAESHDGPAALVGPEGGADGVIILAGGLGVAPAMSILSELAGAAVSKVPVLFVWSCRKAQELEFVSPPVVAMLQALDSKRLTSRLYITAVPSQTASLASVESKGLKDEAGDCGMSPAVACQSPWASAALQAVLHLAVFAGMFAGLALARYLTSMRPRMPLPTAMTGLAYAAAVTLLPAAAGTAMLAVTVAISSAKRARGAPGAAAWPPTTPVAAAAAAAVASGVRGQVFVAASPHHWPAHYTLLVPLEPGAPLELPVTPGRPALDELVRGWLAGLRQLPLAADGRPHRVLVYAAGPDRLVQSAQLLCDDVNARSPLGVHLYFVRRSHEL</sequence>
<organism evidence="8 9">
    <name type="scientific">Raphidocelis subcapitata</name>
    <dbReference type="NCBI Taxonomy" id="307507"/>
    <lineage>
        <taxon>Eukaryota</taxon>
        <taxon>Viridiplantae</taxon>
        <taxon>Chlorophyta</taxon>
        <taxon>core chlorophytes</taxon>
        <taxon>Chlorophyceae</taxon>
        <taxon>CS clade</taxon>
        <taxon>Sphaeropleales</taxon>
        <taxon>Selenastraceae</taxon>
        <taxon>Raphidocelis</taxon>
    </lineage>
</organism>
<evidence type="ECO:0000256" key="3">
    <source>
        <dbReference type="ARBA" id="ARBA00022989"/>
    </source>
</evidence>
<dbReference type="InterPro" id="IPR013130">
    <property type="entry name" value="Fe3_Rdtase_TM_dom"/>
</dbReference>
<dbReference type="GO" id="GO:0016491">
    <property type="term" value="F:oxidoreductase activity"/>
    <property type="evidence" value="ECO:0007669"/>
    <property type="project" value="UniProtKB-KW"/>
</dbReference>
<feature type="transmembrane region" description="Helical" evidence="6">
    <location>
        <begin position="12"/>
        <end position="28"/>
    </location>
</feature>
<dbReference type="PROSITE" id="PS51384">
    <property type="entry name" value="FAD_FR"/>
    <property type="match status" value="1"/>
</dbReference>
<evidence type="ECO:0000256" key="6">
    <source>
        <dbReference type="SAM" id="Phobius"/>
    </source>
</evidence>
<dbReference type="SFLD" id="SFLDS00052">
    <property type="entry name" value="Ferric_Reductase_Domain"/>
    <property type="match status" value="1"/>
</dbReference>
<feature type="transmembrane region" description="Helical" evidence="6">
    <location>
        <begin position="234"/>
        <end position="254"/>
    </location>
</feature>
<dbReference type="InParanoid" id="A0A2V0PGF8"/>
<accession>A0A2V0PGF8</accession>
<dbReference type="Proteomes" id="UP000247498">
    <property type="component" value="Unassembled WGS sequence"/>
</dbReference>
<keyword evidence="4" id="KW-0560">Oxidoreductase</keyword>
<evidence type="ECO:0000256" key="1">
    <source>
        <dbReference type="ARBA" id="ARBA00004141"/>
    </source>
</evidence>
<evidence type="ECO:0000256" key="2">
    <source>
        <dbReference type="ARBA" id="ARBA00022692"/>
    </source>
</evidence>
<comment type="caution">
    <text evidence="8">The sequence shown here is derived from an EMBL/GenBank/DDBJ whole genome shotgun (WGS) entry which is preliminary data.</text>
</comment>
<keyword evidence="3 6" id="KW-1133">Transmembrane helix</keyword>
<dbReference type="OrthoDB" id="167398at2759"/>
<evidence type="ECO:0000313" key="8">
    <source>
        <dbReference type="EMBL" id="GBF96993.1"/>
    </source>
</evidence>
<feature type="transmembrane region" description="Helical" evidence="6">
    <location>
        <begin position="306"/>
        <end position="329"/>
    </location>
</feature>
<evidence type="ECO:0000313" key="9">
    <source>
        <dbReference type="Proteomes" id="UP000247498"/>
    </source>
</evidence>
<feature type="transmembrane region" description="Helical" evidence="6">
    <location>
        <begin position="618"/>
        <end position="642"/>
    </location>
</feature>
<dbReference type="InterPro" id="IPR013121">
    <property type="entry name" value="Fe_red_NAD-bd_6"/>
</dbReference>
<dbReference type="EMBL" id="BDRX01000090">
    <property type="protein sequence ID" value="GBF96993.1"/>
    <property type="molecule type" value="Genomic_DNA"/>
</dbReference>
<feature type="transmembrane region" description="Helical" evidence="6">
    <location>
        <begin position="274"/>
        <end position="294"/>
    </location>
</feature>
<dbReference type="SFLD" id="SFLDG01168">
    <property type="entry name" value="Ferric_reductase_subgroup_(FRE"/>
    <property type="match status" value="1"/>
</dbReference>
<dbReference type="PANTHER" id="PTHR11972:SF69">
    <property type="entry name" value="FERRIC REDUCTION OXIDASE 6-RELATED"/>
    <property type="match status" value="1"/>
</dbReference>